<dbReference type="InterPro" id="IPR012340">
    <property type="entry name" value="NA-bd_OB-fold"/>
</dbReference>
<feature type="domain" description="S1 motif" evidence="6">
    <location>
        <begin position="32"/>
        <end position="96"/>
    </location>
</feature>
<dbReference type="KEGG" id="dsa:Desal_0710"/>
<keyword evidence="2" id="KW-0689">Ribosomal protein</keyword>
<feature type="compositionally biased region" description="Basic and acidic residues" evidence="5">
    <location>
        <begin position="494"/>
        <end position="503"/>
    </location>
</feature>
<comment type="similarity">
    <text evidence="1">Belongs to the bacterial ribosomal protein bS1 family.</text>
</comment>
<dbReference type="GO" id="GO:0003735">
    <property type="term" value="F:structural constituent of ribosome"/>
    <property type="evidence" value="ECO:0007669"/>
    <property type="project" value="TreeGrafter"/>
</dbReference>
<dbReference type="PRINTS" id="PR00681">
    <property type="entry name" value="RIBOSOMALS1"/>
</dbReference>
<dbReference type="Pfam" id="PF00575">
    <property type="entry name" value="S1"/>
    <property type="match status" value="5"/>
</dbReference>
<evidence type="ECO:0000256" key="1">
    <source>
        <dbReference type="ARBA" id="ARBA00006767"/>
    </source>
</evidence>
<dbReference type="PANTHER" id="PTHR10724:SF7">
    <property type="entry name" value="SMALL RIBOSOMAL SUBUNIT PROTEIN BS1C"/>
    <property type="match status" value="1"/>
</dbReference>
<dbReference type="InterPro" id="IPR003029">
    <property type="entry name" value="S1_domain"/>
</dbReference>
<feature type="compositionally biased region" description="Gly residues" evidence="5">
    <location>
        <begin position="482"/>
        <end position="491"/>
    </location>
</feature>
<keyword evidence="3" id="KW-0687">Ribonucleoprotein</keyword>
<dbReference type="PROSITE" id="PS50126">
    <property type="entry name" value="S1"/>
    <property type="match status" value="5"/>
</dbReference>
<dbReference type="FunFam" id="2.40.50.140:FF:000103">
    <property type="entry name" value="protein RRP5 homolog"/>
    <property type="match status" value="1"/>
</dbReference>
<reference evidence="7 8" key="1">
    <citation type="submission" date="2009-06" db="EMBL/GenBank/DDBJ databases">
        <title>Complete sequence of Desulfovibrio salexigens DSM 2638.</title>
        <authorList>
            <consortium name="US DOE Joint Genome Institute"/>
            <person name="Lucas S."/>
            <person name="Copeland A."/>
            <person name="Lapidus A."/>
            <person name="Glavina del Rio T."/>
            <person name="Tice H."/>
            <person name="Bruce D."/>
            <person name="Goodwin L."/>
            <person name="Pitluck S."/>
            <person name="Munk A.C."/>
            <person name="Brettin T."/>
            <person name="Detter J.C."/>
            <person name="Han C."/>
            <person name="Tapia R."/>
            <person name="Larimer F."/>
            <person name="Land M."/>
            <person name="Hauser L."/>
            <person name="Kyrpides N."/>
            <person name="Anderson I."/>
            <person name="Wall J.D."/>
            <person name="Arkin A.P."/>
            <person name="Dehal P."/>
            <person name="Chivian D."/>
            <person name="Giles B."/>
            <person name="Hazen T.C."/>
        </authorList>
    </citation>
    <scope>NUCLEOTIDE SEQUENCE [LARGE SCALE GENOMIC DNA]</scope>
    <source>
        <strain evidence="8">ATCC 14822 / DSM 2638 / NCIMB 8403 / VKM B-1763</strain>
    </source>
</reference>
<evidence type="ECO:0000313" key="8">
    <source>
        <dbReference type="Proteomes" id="UP000002601"/>
    </source>
</evidence>
<dbReference type="Gene3D" id="2.40.50.140">
    <property type="entry name" value="Nucleic acid-binding proteins"/>
    <property type="match status" value="5"/>
</dbReference>
<dbReference type="HOGENOM" id="CLU_015805_2_2_7"/>
<feature type="region of interest" description="Disordered" evidence="5">
    <location>
        <begin position="445"/>
        <end position="503"/>
    </location>
</feature>
<dbReference type="EMBL" id="CP001649">
    <property type="protein sequence ID" value="ACS78776.1"/>
    <property type="molecule type" value="Genomic_DNA"/>
</dbReference>
<feature type="compositionally biased region" description="Basic residues" evidence="5">
    <location>
        <begin position="464"/>
        <end position="474"/>
    </location>
</feature>
<dbReference type="SMART" id="SM00316">
    <property type="entry name" value="S1"/>
    <property type="match status" value="5"/>
</dbReference>
<dbReference type="OrthoDB" id="9804077at2"/>
<dbReference type="CDD" id="cd05687">
    <property type="entry name" value="S1_RPS1_repeat_ec1_hs1"/>
    <property type="match status" value="1"/>
</dbReference>
<feature type="compositionally biased region" description="Basic and acidic residues" evidence="5">
    <location>
        <begin position="449"/>
        <end position="461"/>
    </location>
</feature>
<dbReference type="RefSeq" id="WP_015850595.1">
    <property type="nucleotide sequence ID" value="NC_012881.1"/>
</dbReference>
<dbReference type="STRING" id="526222.Desal_0710"/>
<name>C6BYI5_MARSD</name>
<accession>C6BYI5</accession>
<evidence type="ECO:0000256" key="3">
    <source>
        <dbReference type="ARBA" id="ARBA00023274"/>
    </source>
</evidence>
<keyword evidence="8" id="KW-1185">Reference proteome</keyword>
<feature type="domain" description="S1 motif" evidence="6">
    <location>
        <begin position="200"/>
        <end position="273"/>
    </location>
</feature>
<protein>
    <submittedName>
        <fullName evidence="7">RNA binding S1 domain protein</fullName>
    </submittedName>
</protein>
<evidence type="ECO:0000256" key="5">
    <source>
        <dbReference type="SAM" id="MobiDB-lite"/>
    </source>
</evidence>
<dbReference type="InterPro" id="IPR050437">
    <property type="entry name" value="Ribos_protein_bS1-like"/>
</dbReference>
<feature type="domain" description="S1 motif" evidence="6">
    <location>
        <begin position="377"/>
        <end position="446"/>
    </location>
</feature>
<evidence type="ECO:0000313" key="7">
    <source>
        <dbReference type="EMBL" id="ACS78776.1"/>
    </source>
</evidence>
<comment type="function">
    <text evidence="4">Binds mRNA; thus facilitating recognition of the initiation point. It is needed to translate mRNA with a short Shine-Dalgarno (SD) purine-rich sequence.</text>
</comment>
<dbReference type="InterPro" id="IPR035104">
    <property type="entry name" value="Ribosomal_protein_S1-like"/>
</dbReference>
<dbReference type="SUPFAM" id="SSF50249">
    <property type="entry name" value="Nucleic acid-binding proteins"/>
    <property type="match status" value="5"/>
</dbReference>
<dbReference type="AlphaFoldDB" id="C6BYI5"/>
<feature type="domain" description="S1 motif" evidence="6">
    <location>
        <begin position="290"/>
        <end position="360"/>
    </location>
</feature>
<evidence type="ECO:0000259" key="6">
    <source>
        <dbReference type="PROSITE" id="PS50126"/>
    </source>
</evidence>
<evidence type="ECO:0000256" key="2">
    <source>
        <dbReference type="ARBA" id="ARBA00022980"/>
    </source>
</evidence>
<dbReference type="GO" id="GO:0022627">
    <property type="term" value="C:cytosolic small ribosomal subunit"/>
    <property type="evidence" value="ECO:0007669"/>
    <property type="project" value="TreeGrafter"/>
</dbReference>
<dbReference type="NCBIfam" id="NF010379">
    <property type="entry name" value="PRK13806.1"/>
    <property type="match status" value="1"/>
</dbReference>
<feature type="domain" description="S1 motif" evidence="6">
    <location>
        <begin position="113"/>
        <end position="179"/>
    </location>
</feature>
<evidence type="ECO:0000256" key="4">
    <source>
        <dbReference type="ARBA" id="ARBA00025604"/>
    </source>
</evidence>
<organism evidence="7 8">
    <name type="scientific">Maridesulfovibrio salexigens (strain ATCC 14822 / DSM 2638 / NCIMB 8403 / VKM B-1763)</name>
    <name type="common">Desulfovibrio salexigens</name>
    <dbReference type="NCBI Taxonomy" id="526222"/>
    <lineage>
        <taxon>Bacteria</taxon>
        <taxon>Pseudomonadati</taxon>
        <taxon>Thermodesulfobacteriota</taxon>
        <taxon>Desulfovibrionia</taxon>
        <taxon>Desulfovibrionales</taxon>
        <taxon>Desulfovibrionaceae</taxon>
        <taxon>Maridesulfovibrio</taxon>
    </lineage>
</organism>
<dbReference type="GO" id="GO:0003729">
    <property type="term" value="F:mRNA binding"/>
    <property type="evidence" value="ECO:0007669"/>
    <property type="project" value="TreeGrafter"/>
</dbReference>
<gene>
    <name evidence="7" type="ordered locus">Desal_0710</name>
</gene>
<dbReference type="GO" id="GO:0006412">
    <property type="term" value="P:translation"/>
    <property type="evidence" value="ECO:0007669"/>
    <property type="project" value="TreeGrafter"/>
</dbReference>
<dbReference type="CDD" id="cd04465">
    <property type="entry name" value="S1_RPS1_repeat_ec2_hs2"/>
    <property type="match status" value="1"/>
</dbReference>
<dbReference type="PANTHER" id="PTHR10724">
    <property type="entry name" value="30S RIBOSOMAL PROTEIN S1"/>
    <property type="match status" value="1"/>
</dbReference>
<proteinExistence type="inferred from homology"/>
<dbReference type="Proteomes" id="UP000002601">
    <property type="component" value="Chromosome"/>
</dbReference>
<sequence>MSEKNLETNGEENFAELFEAFQSESNDNLQVGDQIKGTVISITKDSVFVDTGSKVDGVVDRDELTDEEGELTVKDGDTVELYVISMNNNEIVLSKAMSGAGGLNMLREAYENKVPVEGKVAETCKGGFRVKMMHRKVFCPVSQIDTSFVEDAEAFVGSTHNFQVIKFEENGRNIVVSRRVLLEQEQEKAREAFMQDVQPDAVMEGKVTKLMPFGAFVELTPGVEGMVHISELSWSRSAKPEDVVQPGDEVSVRILSMEPRKDGKGLKIGLSLKQLQADPWDEIGDKFKAGDKVTGTVVRCADFGAFVEIAPGIEGLVHVSEMSYTKRVHKPEDEVSPGQEVAVMVKDIDPVKRRIGLSMKDAAGDPWMDMEDTFKVGQEVEGTVENRAEFGIFINLAPGITGLLPMSRITRSGKQAELEALKPGDKVKISIEEINTTDRKVTLTAGEAQKADGDNDWKEYTKSAPKKSAPRKSAPKTSSTSGGTGGFGGLLGDKLQEAMKNKK</sequence>
<dbReference type="eggNOG" id="COG0539">
    <property type="taxonomic scope" value="Bacteria"/>
</dbReference>